<reference evidence="1 2" key="1">
    <citation type="submission" date="2024-02" db="EMBL/GenBank/DDBJ databases">
        <authorList>
            <person name="Chen Y."/>
            <person name="Shah S."/>
            <person name="Dougan E. K."/>
            <person name="Thang M."/>
            <person name="Chan C."/>
        </authorList>
    </citation>
    <scope>NUCLEOTIDE SEQUENCE [LARGE SCALE GENOMIC DNA]</scope>
</reference>
<proteinExistence type="predicted"/>
<name>A0ABP0K830_9DINO</name>
<dbReference type="InterPro" id="IPR051370">
    <property type="entry name" value="PPIase_Pin1"/>
</dbReference>
<dbReference type="Pfam" id="PF00639">
    <property type="entry name" value="Rotamase"/>
    <property type="match status" value="1"/>
</dbReference>
<keyword evidence="2" id="KW-1185">Reference proteome</keyword>
<evidence type="ECO:0000313" key="2">
    <source>
        <dbReference type="Proteomes" id="UP001642484"/>
    </source>
</evidence>
<dbReference type="PANTHER" id="PTHR10657">
    <property type="entry name" value="PEPTIDYL-PROLYL CIS-TRANS ISOMERASE"/>
    <property type="match status" value="1"/>
</dbReference>
<dbReference type="Gene3D" id="3.10.50.40">
    <property type="match status" value="1"/>
</dbReference>
<comment type="caution">
    <text evidence="1">The sequence shown here is derived from an EMBL/GenBank/DDBJ whole genome shotgun (WGS) entry which is preliminary data.</text>
</comment>
<sequence length="926" mass="100339">MSTREGGGAWRTYTSKQVLGAKGASQLVGMFKNPDPPGAKEKEVREAEEKEAHARHFAGLLWTVIGVPPPDFTVVADSIGPSHRACLSIYTQPQPHPLKEVRVLGPRRSTPEEARKDGCDLKRVAFKCAEKNFNLQEVWRKCYQLENKQWSLQELAGEDVQESAENLLPEVQAAPRTKKDHCETTAEWFQVNNRRRDYTENFSPIGPSWALAQLQTPVPKLPGVWYMHERQNQEGKHVPFLFFNAESGRYYRNRSSDVAYVPAKSRWLQTGFPHQAEDHSMKMSHGSVCLPTPSGRKDDLAVILPELARTGSLLKQPLPFADKPAALFLLVDGLRNSSASEWCAKRFHTHLLPRLSALHSDPDDGELVSVVKEALTHLDHALLESPARYAGCSIAVALLMGTRLVVCTLGGCRATICTPSSEPVGPVAKKRTGAELPKWSCRPVEGTLPGHTRIDILQSQRRRRVEAYGPLDFDGRPGEQLRACGPSEAALSNLPERDRAVQRALRAAHPFSALGLSRAEALAAGPGAGQKAVEAIETLLAPRRGEHQVEAARSRVQAAGEAVDKMLTQDAFGAQQLVELFYVLDEEEGIISQQRAAALLAVPPGCGEAVASGAVHVRYQAVLSGLAATCPADATRGWDILREAIDAAGRPSTPIWTPPAESRGVEVSAAMGLRDLKRPRRLIGMEMACDVFRIDPGNTLCLLLLTDGANAVKTTEMATAVAANQGRPKALATQLAAVASEAMQGAKDEEPKDVSVGILAAYFSVKAVEDPPVETEADSKKRKAPSAEVVVGPQPGGGLPNRIRVSHILMKWESLSSHDPMARRAAPKGRLQADAEKELLKLLQILNEMPQNTPDAAKKLSAKFAELAKAHSDCNSANNGALADLGWIVPGQSDKDFEAAAFDLAVGAISDIVISQRGAHLVHRLA</sequence>
<dbReference type="InterPro" id="IPR036457">
    <property type="entry name" value="PPM-type-like_dom_sf"/>
</dbReference>
<dbReference type="Gene3D" id="3.60.40.10">
    <property type="entry name" value="PPM-type phosphatase domain"/>
    <property type="match status" value="1"/>
</dbReference>
<dbReference type="SUPFAM" id="SSF81606">
    <property type="entry name" value="PP2C-like"/>
    <property type="match status" value="1"/>
</dbReference>
<dbReference type="InterPro" id="IPR001932">
    <property type="entry name" value="PPM-type_phosphatase-like_dom"/>
</dbReference>
<dbReference type="InterPro" id="IPR046357">
    <property type="entry name" value="PPIase_dom_sf"/>
</dbReference>
<dbReference type="GO" id="GO:0016853">
    <property type="term" value="F:isomerase activity"/>
    <property type="evidence" value="ECO:0007669"/>
    <property type="project" value="UniProtKB-KW"/>
</dbReference>
<dbReference type="Proteomes" id="UP001642484">
    <property type="component" value="Unassembled WGS sequence"/>
</dbReference>
<dbReference type="PANTHER" id="PTHR10657:SF4">
    <property type="entry name" value="PEPTIDYL-PROLYL CIS-TRANS ISOMERASE-RELATED"/>
    <property type="match status" value="1"/>
</dbReference>
<dbReference type="EMBL" id="CAXAMN010007646">
    <property type="protein sequence ID" value="CAK9022254.1"/>
    <property type="molecule type" value="Genomic_DNA"/>
</dbReference>
<dbReference type="InterPro" id="IPR000297">
    <property type="entry name" value="PPIase_PpiC"/>
</dbReference>
<dbReference type="SUPFAM" id="SSF54534">
    <property type="entry name" value="FKBP-like"/>
    <property type="match status" value="1"/>
</dbReference>
<protein>
    <submittedName>
        <fullName evidence="1">Uncharacterized protein</fullName>
    </submittedName>
</protein>
<dbReference type="PROSITE" id="PS50198">
    <property type="entry name" value="PPIC_PPIASE_2"/>
    <property type="match status" value="1"/>
</dbReference>
<dbReference type="Pfam" id="PF00481">
    <property type="entry name" value="PP2C"/>
    <property type="match status" value="1"/>
</dbReference>
<organism evidence="1 2">
    <name type="scientific">Durusdinium trenchii</name>
    <dbReference type="NCBI Taxonomy" id="1381693"/>
    <lineage>
        <taxon>Eukaryota</taxon>
        <taxon>Sar</taxon>
        <taxon>Alveolata</taxon>
        <taxon>Dinophyceae</taxon>
        <taxon>Suessiales</taxon>
        <taxon>Symbiodiniaceae</taxon>
        <taxon>Durusdinium</taxon>
    </lineage>
</organism>
<gene>
    <name evidence="1" type="ORF">CCMP2556_LOCUS14748</name>
</gene>
<evidence type="ECO:0000313" key="1">
    <source>
        <dbReference type="EMBL" id="CAK9022254.1"/>
    </source>
</evidence>
<accession>A0ABP0K830</accession>